<gene>
    <name evidence="1" type="ORF">ENP34_07695</name>
</gene>
<dbReference type="EMBL" id="DSIY01000188">
    <property type="protein sequence ID" value="HEG91309.1"/>
    <property type="molecule type" value="Genomic_DNA"/>
</dbReference>
<evidence type="ECO:0000313" key="1">
    <source>
        <dbReference type="EMBL" id="HEG91309.1"/>
    </source>
</evidence>
<accession>A0A831TFS9</accession>
<proteinExistence type="predicted"/>
<comment type="caution">
    <text evidence="1">The sequence shown here is derived from an EMBL/GenBank/DDBJ whole genome shotgun (WGS) entry which is preliminary data.</text>
</comment>
<sequence length="87" mass="9706">MSWEADGHKDVCTGEEQAQGILIFEVLTEQYAKFDLLLDKWGGLPGLPWGDTDTVRVCWDLDGSTTCDPDEPEIVVPVTWAEQPRSP</sequence>
<dbReference type="AlphaFoldDB" id="A0A831TFS9"/>
<organism evidence="1">
    <name type="scientific">Thermorudis peleae</name>
    <dbReference type="NCBI Taxonomy" id="1382356"/>
    <lineage>
        <taxon>Bacteria</taxon>
        <taxon>Pseudomonadati</taxon>
        <taxon>Thermomicrobiota</taxon>
        <taxon>Thermomicrobia</taxon>
        <taxon>Thermomicrobia incertae sedis</taxon>
        <taxon>Thermorudis</taxon>
    </lineage>
</organism>
<protein>
    <submittedName>
        <fullName evidence="1">Uncharacterized protein</fullName>
    </submittedName>
</protein>
<reference evidence="1" key="1">
    <citation type="journal article" date="2020" name="mSystems">
        <title>Genome- and Community-Level Interaction Insights into Carbon Utilization and Element Cycling Functions of Hydrothermarchaeota in Hydrothermal Sediment.</title>
        <authorList>
            <person name="Zhou Z."/>
            <person name="Liu Y."/>
            <person name="Xu W."/>
            <person name="Pan J."/>
            <person name="Luo Z.H."/>
            <person name="Li M."/>
        </authorList>
    </citation>
    <scope>NUCLEOTIDE SEQUENCE [LARGE SCALE GENOMIC DNA]</scope>
    <source>
        <strain evidence="1">SpSt-210</strain>
    </source>
</reference>
<name>A0A831TFS9_9BACT</name>